<proteinExistence type="inferred from homology"/>
<gene>
    <name evidence="11" type="ORF">BKA21_000497</name>
    <name evidence="10" type="ORF">Col01nite_11770</name>
</gene>
<evidence type="ECO:0000256" key="6">
    <source>
        <dbReference type="ARBA" id="ARBA00023136"/>
    </source>
</evidence>
<comment type="subcellular location">
    <subcellularLocation>
        <location evidence="1">Cell membrane</location>
        <topology evidence="1">Multi-pass membrane protein</topology>
    </subcellularLocation>
</comment>
<dbReference type="RefSeq" id="WP_140458783.1">
    <property type="nucleotide sequence ID" value="NZ_BAABFI010000003.1"/>
</dbReference>
<dbReference type="GO" id="GO:0022857">
    <property type="term" value="F:transmembrane transporter activity"/>
    <property type="evidence" value="ECO:0007669"/>
    <property type="project" value="InterPro"/>
</dbReference>
<comment type="caution">
    <text evidence="11">The sequence shown here is derived from an EMBL/GenBank/DDBJ whole genome shotgun (WGS) entry which is preliminary data.</text>
</comment>
<evidence type="ECO:0000256" key="3">
    <source>
        <dbReference type="ARBA" id="ARBA00022448"/>
    </source>
</evidence>
<keyword evidence="5 8" id="KW-1133">Transmembrane helix</keyword>
<dbReference type="AlphaFoldDB" id="A0A7Y9JVT4"/>
<comment type="similarity">
    <text evidence="2">Belongs to the major facilitator superfamily.</text>
</comment>
<dbReference type="PROSITE" id="PS50850">
    <property type="entry name" value="MFS"/>
    <property type="match status" value="1"/>
</dbReference>
<reference evidence="11 12" key="1">
    <citation type="submission" date="2020-07" db="EMBL/GenBank/DDBJ databases">
        <title>Sequencing the genomes of 1000 actinobacteria strains.</title>
        <authorList>
            <person name="Klenk H.-P."/>
        </authorList>
    </citation>
    <scope>NUCLEOTIDE SEQUENCE [LARGE SCALE GENOMIC DNA]</scope>
    <source>
        <strain evidence="11 12">DSM 24482</strain>
    </source>
</reference>
<evidence type="ECO:0000313" key="10">
    <source>
        <dbReference type="EMBL" id="GIG32018.1"/>
    </source>
</evidence>
<feature type="transmembrane region" description="Helical" evidence="8">
    <location>
        <begin position="307"/>
        <end position="325"/>
    </location>
</feature>
<dbReference type="Gene3D" id="1.20.1250.20">
    <property type="entry name" value="MFS general substrate transporter like domains"/>
    <property type="match status" value="2"/>
</dbReference>
<feature type="transmembrane region" description="Helical" evidence="8">
    <location>
        <begin position="142"/>
        <end position="162"/>
    </location>
</feature>
<keyword evidence="3" id="KW-0813">Transport</keyword>
<evidence type="ECO:0000259" key="9">
    <source>
        <dbReference type="PROSITE" id="PS50850"/>
    </source>
</evidence>
<keyword evidence="6 8" id="KW-0472">Membrane</keyword>
<dbReference type="PANTHER" id="PTHR23514:SF3">
    <property type="entry name" value="BYPASS OF STOP CODON PROTEIN 6"/>
    <property type="match status" value="1"/>
</dbReference>
<dbReference type="GO" id="GO:0005886">
    <property type="term" value="C:plasma membrane"/>
    <property type="evidence" value="ECO:0007669"/>
    <property type="project" value="UniProtKB-SubCell"/>
</dbReference>
<evidence type="ECO:0000256" key="7">
    <source>
        <dbReference type="SAM" id="MobiDB-lite"/>
    </source>
</evidence>
<dbReference type="InterPro" id="IPR036259">
    <property type="entry name" value="MFS_trans_sf"/>
</dbReference>
<protein>
    <submittedName>
        <fullName evidence="11">MFS family permease</fullName>
    </submittedName>
</protein>
<feature type="transmembrane region" description="Helical" evidence="8">
    <location>
        <begin position="12"/>
        <end position="32"/>
    </location>
</feature>
<sequence length="451" mass="44267">MTAPDPAPARLVRDRTTLTLYGPFVVWGWLLYSFNPSVPLLADELGVTSAQAGLHGTAMAAGGLTAAVLTPRAVRTLGRRTTIVLSALVVALGIGALVTGTALPWTLAGMLVTSVGGNVLISAAQVGLALQHGRAASAAVTEANGVGAAVGLLGPLAVGAAVTAGIGWRAGVVVTAVLAVVSALLVARLPTGPALTGRPARRTPQAVAAQAASAVAPALADPAPAAAAPTDAPLARVRRATPWLLLALLAALALENATTYWATGLVVERTGADPGIGAATTAGLVAGMAAMRFVVGPLSLRVAPARLLAGSFVLATVGWAVLWTATTPAVALAGLVVAGLGYGAQYPLAVVLLLAASPGRTDRAQAQATLTGALAIGVAPFVLGALADAVGTHTAFLVVPALAALGLVGAVVGGSAVRATARRLEGSDPWPDPTSDPSPGPTTPASPTTSA</sequence>
<feature type="transmembrane region" description="Helical" evidence="8">
    <location>
        <begin position="168"/>
        <end position="189"/>
    </location>
</feature>
<dbReference type="SUPFAM" id="SSF103473">
    <property type="entry name" value="MFS general substrate transporter"/>
    <property type="match status" value="1"/>
</dbReference>
<dbReference type="InterPro" id="IPR011701">
    <property type="entry name" value="MFS"/>
</dbReference>
<dbReference type="Proteomes" id="UP000577956">
    <property type="component" value="Unassembled WGS sequence"/>
</dbReference>
<reference evidence="10 13" key="2">
    <citation type="submission" date="2021-01" db="EMBL/GenBank/DDBJ databases">
        <title>Whole genome shotgun sequence of Cellulomonas oligotrophica NBRC 109435.</title>
        <authorList>
            <person name="Komaki H."/>
            <person name="Tamura T."/>
        </authorList>
    </citation>
    <scope>NUCLEOTIDE SEQUENCE [LARGE SCALE GENOMIC DNA]</scope>
    <source>
        <strain evidence="10 13">NBRC 109435</strain>
    </source>
</reference>
<organism evidence="11 12">
    <name type="scientific">Cellulomonas oligotrophica</name>
    <dbReference type="NCBI Taxonomy" id="931536"/>
    <lineage>
        <taxon>Bacteria</taxon>
        <taxon>Bacillati</taxon>
        <taxon>Actinomycetota</taxon>
        <taxon>Actinomycetes</taxon>
        <taxon>Micrococcales</taxon>
        <taxon>Cellulomonadaceae</taxon>
        <taxon>Cellulomonas</taxon>
    </lineage>
</organism>
<feature type="region of interest" description="Disordered" evidence="7">
    <location>
        <begin position="422"/>
        <end position="451"/>
    </location>
</feature>
<keyword evidence="13" id="KW-1185">Reference proteome</keyword>
<dbReference type="Pfam" id="PF07690">
    <property type="entry name" value="MFS_1"/>
    <property type="match status" value="1"/>
</dbReference>
<feature type="compositionally biased region" description="Pro residues" evidence="7">
    <location>
        <begin position="430"/>
        <end position="444"/>
    </location>
</feature>
<feature type="transmembrane region" description="Helical" evidence="8">
    <location>
        <begin position="331"/>
        <end position="356"/>
    </location>
</feature>
<evidence type="ECO:0000256" key="8">
    <source>
        <dbReference type="SAM" id="Phobius"/>
    </source>
</evidence>
<feature type="transmembrane region" description="Helical" evidence="8">
    <location>
        <begin position="393"/>
        <end position="417"/>
    </location>
</feature>
<feature type="transmembrane region" description="Helical" evidence="8">
    <location>
        <begin position="82"/>
        <end position="103"/>
    </location>
</feature>
<feature type="domain" description="Major facilitator superfamily (MFS) profile" evidence="9">
    <location>
        <begin position="16"/>
        <end position="418"/>
    </location>
</feature>
<accession>A0A7Y9JVT4</accession>
<dbReference type="PANTHER" id="PTHR23514">
    <property type="entry name" value="BYPASS OF STOP CODON PROTEIN 6"/>
    <property type="match status" value="1"/>
</dbReference>
<feature type="transmembrane region" description="Helical" evidence="8">
    <location>
        <begin position="243"/>
        <end position="263"/>
    </location>
</feature>
<feature type="transmembrane region" description="Helical" evidence="8">
    <location>
        <begin position="275"/>
        <end position="295"/>
    </location>
</feature>
<dbReference type="Proteomes" id="UP000618382">
    <property type="component" value="Unassembled WGS sequence"/>
</dbReference>
<feature type="transmembrane region" description="Helical" evidence="8">
    <location>
        <begin position="368"/>
        <end position="387"/>
    </location>
</feature>
<evidence type="ECO:0000256" key="1">
    <source>
        <dbReference type="ARBA" id="ARBA00004651"/>
    </source>
</evidence>
<evidence type="ECO:0000313" key="13">
    <source>
        <dbReference type="Proteomes" id="UP000618382"/>
    </source>
</evidence>
<evidence type="ECO:0000313" key="12">
    <source>
        <dbReference type="Proteomes" id="UP000577956"/>
    </source>
</evidence>
<evidence type="ECO:0000256" key="2">
    <source>
        <dbReference type="ARBA" id="ARBA00008335"/>
    </source>
</evidence>
<feature type="transmembrane region" description="Helical" evidence="8">
    <location>
        <begin position="52"/>
        <end position="70"/>
    </location>
</feature>
<dbReference type="InterPro" id="IPR020846">
    <property type="entry name" value="MFS_dom"/>
</dbReference>
<evidence type="ECO:0000256" key="5">
    <source>
        <dbReference type="ARBA" id="ARBA00022989"/>
    </source>
</evidence>
<evidence type="ECO:0000256" key="4">
    <source>
        <dbReference type="ARBA" id="ARBA00022692"/>
    </source>
</evidence>
<dbReference type="EMBL" id="JACCBK010000001">
    <property type="protein sequence ID" value="NYD84948.1"/>
    <property type="molecule type" value="Genomic_DNA"/>
</dbReference>
<feature type="transmembrane region" description="Helical" evidence="8">
    <location>
        <begin position="109"/>
        <end position="130"/>
    </location>
</feature>
<dbReference type="EMBL" id="BONN01000002">
    <property type="protein sequence ID" value="GIG32018.1"/>
    <property type="molecule type" value="Genomic_DNA"/>
</dbReference>
<name>A0A7Y9JVT4_9CELL</name>
<dbReference type="InterPro" id="IPR051788">
    <property type="entry name" value="MFS_Transporter"/>
</dbReference>
<evidence type="ECO:0000313" key="11">
    <source>
        <dbReference type="EMBL" id="NYD84948.1"/>
    </source>
</evidence>
<keyword evidence="4 8" id="KW-0812">Transmembrane</keyword>